<dbReference type="EMBL" id="CAEZXM010000124">
    <property type="protein sequence ID" value="CAB4691339.1"/>
    <property type="molecule type" value="Genomic_DNA"/>
</dbReference>
<organism evidence="1">
    <name type="scientific">freshwater metagenome</name>
    <dbReference type="NCBI Taxonomy" id="449393"/>
    <lineage>
        <taxon>unclassified sequences</taxon>
        <taxon>metagenomes</taxon>
        <taxon>ecological metagenomes</taxon>
    </lineage>
</organism>
<sequence length="82" mass="9813">MIWLRVAWAVLARPRLWSTAIRQMRRMAAPGWYRRVPFLPLPSGDYLRFRLVTQYGDPGHRPDPIDVVNYLSWCRQWNNVDS</sequence>
<proteinExistence type="predicted"/>
<accession>A0A6J6NXI1</accession>
<name>A0A6J6NXI1_9ZZZZ</name>
<protein>
    <submittedName>
        <fullName evidence="1">Unannotated protein</fullName>
    </submittedName>
</protein>
<dbReference type="AlphaFoldDB" id="A0A6J6NXI1"/>
<evidence type="ECO:0000313" key="1">
    <source>
        <dbReference type="EMBL" id="CAB4691339.1"/>
    </source>
</evidence>
<gene>
    <name evidence="1" type="ORF">UFOPK2366_00777</name>
</gene>
<reference evidence="1" key="1">
    <citation type="submission" date="2020-05" db="EMBL/GenBank/DDBJ databases">
        <authorList>
            <person name="Chiriac C."/>
            <person name="Salcher M."/>
            <person name="Ghai R."/>
            <person name="Kavagutti S V."/>
        </authorList>
    </citation>
    <scope>NUCLEOTIDE SEQUENCE</scope>
</reference>